<reference evidence="2" key="1">
    <citation type="journal article" date="2012" name="Kun Chong Xue Bao">
        <title>cDNA cloning, sequence analysis and prokaryotic expression of a chemosensory protein from the oriental fruit moth, Grapholita molesta (Lepidoptera: Tortricidae).</title>
        <authorList>
            <person name="Zhang G.-H."/>
            <person name="Liu Y.-F."/>
            <person name="Wu J.-X."/>
        </authorList>
    </citation>
    <scope>NUCLEOTIDE SEQUENCE</scope>
    <source>
        <tissue evidence="2">Antennae</tissue>
    </source>
</reference>
<evidence type="ECO:0000313" key="2">
    <source>
        <dbReference type="EMBL" id="AFQ32775.1"/>
    </source>
</evidence>
<dbReference type="InterPro" id="IPR005055">
    <property type="entry name" value="A10/PebIII"/>
</dbReference>
<gene>
    <name evidence="2" type="primary">CSP</name>
</gene>
<accession>J7IAJ1</accession>
<dbReference type="EMBL" id="JQ821389">
    <property type="protein sequence ID" value="AFQ32775.1"/>
    <property type="molecule type" value="mRNA"/>
</dbReference>
<feature type="signal peptide" evidence="1">
    <location>
        <begin position="1"/>
        <end position="18"/>
    </location>
</feature>
<organism evidence="2">
    <name type="scientific">Grapholita molesta</name>
    <name type="common">Oriental fruit moth</name>
    <name type="synonym">Cydia molesta</name>
    <dbReference type="NCBI Taxonomy" id="192188"/>
    <lineage>
        <taxon>Eukaryota</taxon>
        <taxon>Metazoa</taxon>
        <taxon>Ecdysozoa</taxon>
        <taxon>Arthropoda</taxon>
        <taxon>Hexapoda</taxon>
        <taxon>Insecta</taxon>
        <taxon>Pterygota</taxon>
        <taxon>Neoptera</taxon>
        <taxon>Endopterygota</taxon>
        <taxon>Lepidoptera</taxon>
        <taxon>Glossata</taxon>
        <taxon>Ditrysia</taxon>
        <taxon>Tortricoidea</taxon>
        <taxon>Tortricidae</taxon>
        <taxon>Olethreutinae</taxon>
        <taxon>Grapholitini</taxon>
        <taxon>Grapholita</taxon>
    </lineage>
</organism>
<feature type="chain" id="PRO_5003792866" evidence="1">
    <location>
        <begin position="19"/>
        <end position="127"/>
    </location>
</feature>
<dbReference type="Pfam" id="PF03392">
    <property type="entry name" value="OS-D"/>
    <property type="match status" value="1"/>
</dbReference>
<dbReference type="InterPro" id="IPR036682">
    <property type="entry name" value="OS_D_A10/PebIII_sf"/>
</dbReference>
<dbReference type="AlphaFoldDB" id="J7IAJ1"/>
<dbReference type="PANTHER" id="PTHR11257">
    <property type="entry name" value="CHEMOSENSORY PROTEIN-RELATED"/>
    <property type="match status" value="1"/>
</dbReference>
<dbReference type="SUPFAM" id="SSF100910">
    <property type="entry name" value="Chemosensory protein Csp2"/>
    <property type="match status" value="1"/>
</dbReference>
<protein>
    <submittedName>
        <fullName evidence="2">Chemosensory protein</fullName>
    </submittedName>
</protein>
<proteinExistence type="evidence at transcript level"/>
<name>J7IAJ1_GRAMO</name>
<keyword evidence="1" id="KW-0732">Signal</keyword>
<reference evidence="2" key="2">
    <citation type="submission" date="2012-03" db="EMBL/GenBank/DDBJ databases">
        <authorList>
            <person name="Zhang G.H."/>
            <person name="Wu J.X."/>
        </authorList>
    </citation>
    <scope>NUCLEOTIDE SEQUENCE</scope>
    <source>
        <tissue evidence="2">Antennae</tissue>
    </source>
</reference>
<evidence type="ECO:0000256" key="1">
    <source>
        <dbReference type="SAM" id="SignalP"/>
    </source>
</evidence>
<dbReference type="PANTHER" id="PTHR11257:SF12">
    <property type="entry name" value="EJACULATORY BULB-SPECIFIC PROTEIN 3-RELATED"/>
    <property type="match status" value="1"/>
</dbReference>
<sequence length="127" mass="14661">MRLLIAIALACIIGLAYGRPQTKYTSKWDNINVDEILESQRLLKAYTDCLMDRGRCTPDAKALKETLPDALENECAKCTEKQKQGSDKIIRNLVNKHPDIWKELSGKFDPDNKYTEKYRDQLEKVKQ</sequence>
<dbReference type="Gene3D" id="1.10.2080.10">
    <property type="entry name" value="Insect odorant-binding protein A10/Ejaculatory bulb-specific protein 3"/>
    <property type="match status" value="1"/>
</dbReference>